<dbReference type="Proteomes" id="UP000050874">
    <property type="component" value="Unassembled WGS sequence"/>
</dbReference>
<evidence type="ECO:0000259" key="3">
    <source>
        <dbReference type="PROSITE" id="PS50977"/>
    </source>
</evidence>
<dbReference type="EMBL" id="LIAV01000019">
    <property type="protein sequence ID" value="KRO41182.1"/>
    <property type="molecule type" value="Genomic_DNA"/>
</dbReference>
<dbReference type="InterPro" id="IPR050624">
    <property type="entry name" value="HTH-type_Tx_Regulator"/>
</dbReference>
<dbReference type="GO" id="GO:0003677">
    <property type="term" value="F:DNA binding"/>
    <property type="evidence" value="ECO:0007669"/>
    <property type="project" value="UniProtKB-UniRule"/>
</dbReference>
<name>A0A0R2PTD0_9GAMM</name>
<gene>
    <name evidence="4" type="ORF">ABR63_03530</name>
</gene>
<comment type="caution">
    <text evidence="4">The sequence shown here is derived from an EMBL/GenBank/DDBJ whole genome shotgun (WGS) entry which is preliminary data.</text>
</comment>
<sequence>MAQSISKQKQIKPLRVRRIQERTEVARSKLINAGMPLFAEKGFDAVSIKDIEIAADVKRGMLVYHFHDKENFWKAVADFTFNQIEYQKDLRLDIIRDISDREGLALMIRFFVRSYAQHPVVSRLMAQEARQDSWRIDYLVVTHIRPGTIELEKHVRKILNLSAREFAHWYYIMLSASATIFSFQPECKRLFGFDPRNVEVIEAHADMIVRMLLDKINNPNTI</sequence>
<evidence type="ECO:0000313" key="5">
    <source>
        <dbReference type="Proteomes" id="UP000050874"/>
    </source>
</evidence>
<dbReference type="InterPro" id="IPR036271">
    <property type="entry name" value="Tet_transcr_reg_TetR-rel_C_sf"/>
</dbReference>
<dbReference type="InterPro" id="IPR001647">
    <property type="entry name" value="HTH_TetR"/>
</dbReference>
<dbReference type="AlphaFoldDB" id="A0A0R2PTD0"/>
<reference evidence="5" key="1">
    <citation type="submission" date="2015-10" db="EMBL/GenBank/DDBJ databases">
        <title>Metagenome-Assembled Genomes uncover a global brackish microbiome.</title>
        <authorList>
            <person name="Hugerth L.W."/>
            <person name="Larsson J."/>
            <person name="Alneberg J."/>
            <person name="Lindh M.V."/>
            <person name="Legrand C."/>
            <person name="Pinhassi J."/>
            <person name="Andersson A."/>
        </authorList>
    </citation>
    <scope>NUCLEOTIDE SEQUENCE [LARGE SCALE GENOMIC DNA]</scope>
</reference>
<dbReference type="PANTHER" id="PTHR43479">
    <property type="entry name" value="ACREF/ENVCD OPERON REPRESSOR-RELATED"/>
    <property type="match status" value="1"/>
</dbReference>
<feature type="domain" description="HTH tetR-type" evidence="3">
    <location>
        <begin position="24"/>
        <end position="84"/>
    </location>
</feature>
<evidence type="ECO:0000256" key="1">
    <source>
        <dbReference type="ARBA" id="ARBA00023125"/>
    </source>
</evidence>
<evidence type="ECO:0000256" key="2">
    <source>
        <dbReference type="PROSITE-ProRule" id="PRU00335"/>
    </source>
</evidence>
<dbReference type="PANTHER" id="PTHR43479:SF11">
    <property type="entry name" value="ACREF_ENVCD OPERON REPRESSOR-RELATED"/>
    <property type="match status" value="1"/>
</dbReference>
<protein>
    <recommendedName>
        <fullName evidence="3">HTH tetR-type domain-containing protein</fullName>
    </recommendedName>
</protein>
<dbReference type="InterPro" id="IPR009057">
    <property type="entry name" value="Homeodomain-like_sf"/>
</dbReference>
<dbReference type="PROSITE" id="PS50977">
    <property type="entry name" value="HTH_TETR_2"/>
    <property type="match status" value="1"/>
</dbReference>
<proteinExistence type="predicted"/>
<feature type="DNA-binding region" description="H-T-H motif" evidence="2">
    <location>
        <begin position="47"/>
        <end position="66"/>
    </location>
</feature>
<dbReference type="Pfam" id="PF00440">
    <property type="entry name" value="TetR_N"/>
    <property type="match status" value="1"/>
</dbReference>
<accession>A0A0R2PTD0</accession>
<keyword evidence="1 2" id="KW-0238">DNA-binding</keyword>
<dbReference type="Gene3D" id="1.10.357.10">
    <property type="entry name" value="Tetracycline Repressor, domain 2"/>
    <property type="match status" value="1"/>
</dbReference>
<dbReference type="SUPFAM" id="SSF48498">
    <property type="entry name" value="Tetracyclin repressor-like, C-terminal domain"/>
    <property type="match status" value="1"/>
</dbReference>
<dbReference type="SUPFAM" id="SSF46689">
    <property type="entry name" value="Homeodomain-like"/>
    <property type="match status" value="1"/>
</dbReference>
<organism evidence="4 5">
    <name type="scientific">SAR86 cluster bacterium BACL1 MAG-120920-bin57</name>
    <dbReference type="NCBI Taxonomy" id="1655571"/>
    <lineage>
        <taxon>Bacteria</taxon>
        <taxon>Pseudomonadati</taxon>
        <taxon>Pseudomonadota</taxon>
        <taxon>Gammaproteobacteria</taxon>
        <taxon>SAR86 cluster</taxon>
    </lineage>
</organism>
<evidence type="ECO:0000313" key="4">
    <source>
        <dbReference type="EMBL" id="KRO41182.1"/>
    </source>
</evidence>